<evidence type="ECO:0000313" key="3">
    <source>
        <dbReference type="Proteomes" id="UP000734511"/>
    </source>
</evidence>
<keyword evidence="3" id="KW-1185">Reference proteome</keyword>
<dbReference type="SUPFAM" id="SSF56112">
    <property type="entry name" value="Protein kinase-like (PK-like)"/>
    <property type="match status" value="1"/>
</dbReference>
<evidence type="ECO:0000259" key="1">
    <source>
        <dbReference type="PROSITE" id="PS50011"/>
    </source>
</evidence>
<proteinExistence type="predicted"/>
<dbReference type="EMBL" id="JAATEJ010000004">
    <property type="protein sequence ID" value="NJP43282.1"/>
    <property type="molecule type" value="Genomic_DNA"/>
</dbReference>
<dbReference type="RefSeq" id="WP_167982154.1">
    <property type="nucleotide sequence ID" value="NZ_JAATEJ010000004.1"/>
</dbReference>
<sequence>MTTATPDLDVVLESADGRRRTVTLGARVGPPGSQGAVRLVRGHPRLVVKLIRNPEAENFADKLEAMLASRPARMTVRDGIVRVAWPLARVRAVGGGRLLGYVQPALTAPDFGPFHQALRGGRTLAPRRATWRWYLELALDLARTMTEIHRAGHVVSDLSPENLFATPGAAVGFVDVDGWQIHDQATGLSLPSPFSRAEYTPPEHLADPASRKLRAPSADRWALAVLLAEILRLGAHPFAGVPPDAEPPFDVQANVENRRSVLLGSTLRQPAHAADADLVLAGPLRRLLERCFAAGYDDPDARPLPQDWVAELTRVQNTVRLCPTGELHVFAREAAACPWCELAGRTGRDPFSGADARGGSAHDPYGR</sequence>
<reference evidence="2 3" key="1">
    <citation type="submission" date="2020-03" db="EMBL/GenBank/DDBJ databases">
        <title>WGS of actinomycetes isolated from Thailand.</title>
        <authorList>
            <person name="Thawai C."/>
        </authorList>
    </citation>
    <scope>NUCLEOTIDE SEQUENCE [LARGE SCALE GENOMIC DNA]</scope>
    <source>
        <strain evidence="2 3">PRB2-1</strain>
    </source>
</reference>
<name>A0ABX0ZKD6_9ACTN</name>
<accession>A0ABX0ZKD6</accession>
<comment type="caution">
    <text evidence="2">The sequence shown here is derived from an EMBL/GenBank/DDBJ whole genome shotgun (WGS) entry which is preliminary data.</text>
</comment>
<dbReference type="PROSITE" id="PS50011">
    <property type="entry name" value="PROTEIN_KINASE_DOM"/>
    <property type="match status" value="1"/>
</dbReference>
<organism evidence="2 3">
    <name type="scientific">Actinacidiphila epipremni</name>
    <dbReference type="NCBI Taxonomy" id="2053013"/>
    <lineage>
        <taxon>Bacteria</taxon>
        <taxon>Bacillati</taxon>
        <taxon>Actinomycetota</taxon>
        <taxon>Actinomycetes</taxon>
        <taxon>Kitasatosporales</taxon>
        <taxon>Streptomycetaceae</taxon>
        <taxon>Actinacidiphila</taxon>
    </lineage>
</organism>
<dbReference type="InterPro" id="IPR011009">
    <property type="entry name" value="Kinase-like_dom_sf"/>
</dbReference>
<protein>
    <recommendedName>
        <fullName evidence="1">Protein kinase domain-containing protein</fullName>
    </recommendedName>
</protein>
<dbReference type="Proteomes" id="UP000734511">
    <property type="component" value="Unassembled WGS sequence"/>
</dbReference>
<gene>
    <name evidence="2" type="ORF">HCN08_07690</name>
</gene>
<evidence type="ECO:0000313" key="2">
    <source>
        <dbReference type="EMBL" id="NJP43282.1"/>
    </source>
</evidence>
<dbReference type="InterPro" id="IPR000719">
    <property type="entry name" value="Prot_kinase_dom"/>
</dbReference>
<dbReference type="Gene3D" id="1.10.510.10">
    <property type="entry name" value="Transferase(Phosphotransferase) domain 1"/>
    <property type="match status" value="1"/>
</dbReference>
<feature type="domain" description="Protein kinase" evidence="1">
    <location>
        <begin position="23"/>
        <end position="331"/>
    </location>
</feature>